<dbReference type="InterPro" id="IPR029440">
    <property type="entry name" value="DRC1_C"/>
</dbReference>
<dbReference type="Proteomes" id="UP000694549">
    <property type="component" value="Unplaced"/>
</dbReference>
<sequence length="686" mass="79965">MRRGEGAEEAPRGQAPTPAPTPISTPQDPDSDPDPGPGPEERIAARRRRIAARLDAKRRQALGEDEEPKEEVEEEEEERRSHREVEESQQRLAKLLFEGTQMVTNIQVAADSRETQRRAEEAELKQQRLKKLENEAKSSTYEFEKISSKWALAEDVTVPQELWQLLNQQQQQCSLLLEEKNKLISELQQELKNKDEQYVQAMKKQSDDIHLLLERMEEQIRIMLKTYRHKLHHIEQTFEFERRELLDSNRKKWEEAIQAHNTKELEYLHARMRKVEEFEKQLNQLRVQDEEEYNSMKIQLENDVQNLERQLQQTKAAYLLNQEKLEYNLLVLKKQDEENTIIRSRQKRKINRLHSSLNNLRTKLDKQEKQFREENQSLAADCERITGQCKEVQKRMRHFAASDAEKFTEVWLMNEEEAKRLMRKALDADRIIHTQQLGLPWEQPRHWFLNNIGPLRRYKAKRMATKLAAEVLAGGTEPLAPLWHWETQFQVSQLASWALWAQLKATGLVVTHEGQHPWGLYFGSLREKSRAAKEALQVRDSSKDGEYWEALAHVIPETTLKLWDALLVALEEYYNVLTRRASLLAELAELQQQNLELCLMLERYSTSGVSVGSLKMGQRAVGGGTRGFPARGRVPKLLLAVPTHRTWWQGPGIITIIFLSPQVTSKLLSPPVQRLDLELLCPWGAR</sequence>
<feature type="domain" description="Dynein regulatory complex protein 1 C-terminal" evidence="13">
    <location>
        <begin position="546"/>
        <end position="604"/>
    </location>
</feature>
<feature type="coiled-coil region" evidence="10">
    <location>
        <begin position="268"/>
        <end position="377"/>
    </location>
</feature>
<feature type="coiled-coil region" evidence="10">
    <location>
        <begin position="112"/>
        <end position="219"/>
    </location>
</feature>
<comment type="similarity">
    <text evidence="2">Belongs to the DRC1 family.</text>
</comment>
<evidence type="ECO:0000256" key="6">
    <source>
        <dbReference type="ARBA" id="ARBA00023069"/>
    </source>
</evidence>
<evidence type="ECO:0000256" key="8">
    <source>
        <dbReference type="ARBA" id="ARBA00031554"/>
    </source>
</evidence>
<proteinExistence type="inferred from homology"/>
<dbReference type="Pfam" id="PF14772">
    <property type="entry name" value="NYD-SP28"/>
    <property type="match status" value="1"/>
</dbReference>
<evidence type="ECO:0000256" key="10">
    <source>
        <dbReference type="SAM" id="Coils"/>
    </source>
</evidence>
<reference evidence="14" key="1">
    <citation type="submission" date="2025-08" db="UniProtKB">
        <authorList>
            <consortium name="Ensembl"/>
        </authorList>
    </citation>
    <scope>IDENTIFICATION</scope>
</reference>
<evidence type="ECO:0000256" key="3">
    <source>
        <dbReference type="ARBA" id="ARBA00013815"/>
    </source>
</evidence>
<evidence type="ECO:0000256" key="1">
    <source>
        <dbReference type="ARBA" id="ARBA00004611"/>
    </source>
</evidence>
<dbReference type="AlphaFoldDB" id="A0A8B9UV89"/>
<feature type="compositionally biased region" description="Basic and acidic residues" evidence="11">
    <location>
        <begin position="52"/>
        <end position="62"/>
    </location>
</feature>
<feature type="region of interest" description="Disordered" evidence="11">
    <location>
        <begin position="1"/>
        <end position="87"/>
    </location>
</feature>
<keyword evidence="7" id="KW-0966">Cell projection</keyword>
<dbReference type="Pfam" id="PF14775">
    <property type="entry name" value="NYD-SP28_assoc"/>
    <property type="match status" value="1"/>
</dbReference>
<evidence type="ECO:0000256" key="4">
    <source>
        <dbReference type="ARBA" id="ARBA00022846"/>
    </source>
</evidence>
<evidence type="ECO:0000256" key="9">
    <source>
        <dbReference type="ARBA" id="ARBA00046115"/>
    </source>
</evidence>
<evidence type="ECO:0000313" key="15">
    <source>
        <dbReference type="Proteomes" id="UP000694549"/>
    </source>
</evidence>
<evidence type="ECO:0000256" key="11">
    <source>
        <dbReference type="SAM" id="MobiDB-lite"/>
    </source>
</evidence>
<evidence type="ECO:0000256" key="2">
    <source>
        <dbReference type="ARBA" id="ARBA00009688"/>
    </source>
</evidence>
<dbReference type="PANTHER" id="PTHR21625">
    <property type="entry name" value="NYD-SP28 PROTEIN"/>
    <property type="match status" value="1"/>
</dbReference>
<accession>A0A8B9UV89</accession>
<name>A0A8B9UV89_9AVES</name>
<evidence type="ECO:0000259" key="12">
    <source>
        <dbReference type="Pfam" id="PF14772"/>
    </source>
</evidence>
<comment type="function">
    <text evidence="9">Component of the nexin-dynein regulatory complex (N-DRC) a key regulator of ciliary/flagellar motility which maintains the alignment and integrity of the distal axoneme and regulates microtubule sliding in motile axonemes. Plays a critical role in the assembly of N-DRC and also stabilizes the assembly of multiple inner dynein arms and radial spokes. Coassembles with CCDC65/DRC2 to form a central scaffold needed for assembly of the N-DRC and its attachment to the outer doublet microtubules.</text>
</comment>
<dbReference type="GO" id="GO:0060285">
    <property type="term" value="P:cilium-dependent cell motility"/>
    <property type="evidence" value="ECO:0007669"/>
    <property type="project" value="TreeGrafter"/>
</dbReference>
<feature type="compositionally biased region" description="Acidic residues" evidence="11">
    <location>
        <begin position="63"/>
        <end position="77"/>
    </location>
</feature>
<dbReference type="GO" id="GO:0005858">
    <property type="term" value="C:axonemal dynein complex"/>
    <property type="evidence" value="ECO:0007669"/>
    <property type="project" value="InterPro"/>
</dbReference>
<dbReference type="GO" id="GO:0070286">
    <property type="term" value="P:axonemal dynein complex assembly"/>
    <property type="evidence" value="ECO:0007669"/>
    <property type="project" value="InterPro"/>
</dbReference>
<dbReference type="InterPro" id="IPR039505">
    <property type="entry name" value="DRC1/2_N"/>
</dbReference>
<keyword evidence="6" id="KW-0969">Cilium</keyword>
<dbReference type="InterPro" id="IPR039750">
    <property type="entry name" value="DRC1/DRC2"/>
</dbReference>
<dbReference type="PANTHER" id="PTHR21625:SF1">
    <property type="entry name" value="DYNEIN REGULATORY COMPLEX PROTEIN 1"/>
    <property type="match status" value="1"/>
</dbReference>
<feature type="compositionally biased region" description="Basic and acidic residues" evidence="11">
    <location>
        <begin position="1"/>
        <end position="11"/>
    </location>
</feature>
<dbReference type="GO" id="GO:0003352">
    <property type="term" value="P:regulation of cilium movement"/>
    <property type="evidence" value="ECO:0007669"/>
    <property type="project" value="TreeGrafter"/>
</dbReference>
<feature type="compositionally biased region" description="Basic and acidic residues" evidence="11">
    <location>
        <begin position="78"/>
        <end position="87"/>
    </location>
</feature>
<evidence type="ECO:0000313" key="14">
    <source>
        <dbReference type="Ensembl" id="ENSAZOP00000012488.1"/>
    </source>
</evidence>
<feature type="domain" description="Dynein regulatory complex protein 1/2 N-terminal" evidence="12">
    <location>
        <begin position="108"/>
        <end position="209"/>
    </location>
</feature>
<keyword evidence="5 10" id="KW-0175">Coiled coil</keyword>
<evidence type="ECO:0000259" key="13">
    <source>
        <dbReference type="Pfam" id="PF14775"/>
    </source>
</evidence>
<reference evidence="14" key="2">
    <citation type="submission" date="2025-09" db="UniProtKB">
        <authorList>
            <consortium name="Ensembl"/>
        </authorList>
    </citation>
    <scope>IDENTIFICATION</scope>
</reference>
<protein>
    <recommendedName>
        <fullName evidence="3">Dynein regulatory complex protein 1</fullName>
    </recommendedName>
    <alternativeName>
        <fullName evidence="8">Coiled-coil domain-containing protein 164</fullName>
    </alternativeName>
</protein>
<keyword evidence="4" id="KW-0282">Flagellum</keyword>
<evidence type="ECO:0000256" key="7">
    <source>
        <dbReference type="ARBA" id="ARBA00023273"/>
    </source>
</evidence>
<organism evidence="14 15">
    <name type="scientific">Anas zonorhyncha</name>
    <name type="common">Eastern spot-billed duck</name>
    <dbReference type="NCBI Taxonomy" id="75864"/>
    <lineage>
        <taxon>Eukaryota</taxon>
        <taxon>Metazoa</taxon>
        <taxon>Chordata</taxon>
        <taxon>Craniata</taxon>
        <taxon>Vertebrata</taxon>
        <taxon>Euteleostomi</taxon>
        <taxon>Archelosauria</taxon>
        <taxon>Archosauria</taxon>
        <taxon>Dinosauria</taxon>
        <taxon>Saurischia</taxon>
        <taxon>Theropoda</taxon>
        <taxon>Coelurosauria</taxon>
        <taxon>Aves</taxon>
        <taxon>Neognathae</taxon>
        <taxon>Galloanserae</taxon>
        <taxon>Anseriformes</taxon>
        <taxon>Anatidae</taxon>
        <taxon>Anatinae</taxon>
        <taxon>Anas</taxon>
    </lineage>
</organism>
<dbReference type="Ensembl" id="ENSAZOT00000013356.1">
    <property type="protein sequence ID" value="ENSAZOP00000012488.1"/>
    <property type="gene ID" value="ENSAZOG00000007999.1"/>
</dbReference>
<keyword evidence="15" id="KW-1185">Reference proteome</keyword>
<evidence type="ECO:0000256" key="5">
    <source>
        <dbReference type="ARBA" id="ARBA00023054"/>
    </source>
</evidence>
<comment type="subcellular location">
    <subcellularLocation>
        <location evidence="1">Cytoplasm</location>
        <location evidence="1">Cytoskeleton</location>
        <location evidence="1">Flagellum axoneme</location>
    </subcellularLocation>
</comment>